<dbReference type="EMBL" id="BIFT01000002">
    <property type="protein sequence ID" value="GCE30324.1"/>
    <property type="molecule type" value="Genomic_DNA"/>
</dbReference>
<dbReference type="GO" id="GO:0051453">
    <property type="term" value="P:regulation of intracellular pH"/>
    <property type="evidence" value="ECO:0007669"/>
    <property type="project" value="TreeGrafter"/>
</dbReference>
<dbReference type="InterPro" id="IPR018422">
    <property type="entry name" value="Cation/H_exchanger_CPA1"/>
</dbReference>
<evidence type="ECO:0000313" key="15">
    <source>
        <dbReference type="EMBL" id="GCE30324.1"/>
    </source>
</evidence>
<evidence type="ECO:0000313" key="17">
    <source>
        <dbReference type="Proteomes" id="UP000287171"/>
    </source>
</evidence>
<feature type="region of interest" description="Disordered" evidence="12">
    <location>
        <begin position="417"/>
        <end position="441"/>
    </location>
</feature>
<comment type="caution">
    <text evidence="15">The sequence shown here is derived from an EMBL/GenBank/DDBJ whole genome shotgun (WGS) entry which is preliminary data.</text>
</comment>
<accession>A0A402BG16</accession>
<feature type="transmembrane region" description="Helical" evidence="13">
    <location>
        <begin position="283"/>
        <end position="305"/>
    </location>
</feature>
<dbReference type="EMBL" id="BIFT01000002">
    <property type="protein sequence ID" value="GCE30356.1"/>
    <property type="molecule type" value="Genomic_DNA"/>
</dbReference>
<evidence type="ECO:0000256" key="6">
    <source>
        <dbReference type="ARBA" id="ARBA00022692"/>
    </source>
</evidence>
<keyword evidence="10 13" id="KW-0472">Membrane</keyword>
<evidence type="ECO:0000256" key="10">
    <source>
        <dbReference type="ARBA" id="ARBA00023136"/>
    </source>
</evidence>
<keyword evidence="11" id="KW-0739">Sodium transport</keyword>
<reference evidence="17" key="1">
    <citation type="submission" date="2018-12" db="EMBL/GenBank/DDBJ databases">
        <title>Tengunoibacter tsumagoiensis gen. nov., sp. nov., Dictyobacter kobayashii sp. nov., D. alpinus sp. nov., and D. joshuensis sp. nov. and description of Dictyobacteraceae fam. nov. within the order Ktedonobacterales isolated from Tengu-no-mugimeshi.</title>
        <authorList>
            <person name="Wang C.M."/>
            <person name="Zheng Y."/>
            <person name="Sakai Y."/>
            <person name="Toyoda A."/>
            <person name="Minakuchi Y."/>
            <person name="Abe K."/>
            <person name="Yokota A."/>
            <person name="Yabe S."/>
        </authorList>
    </citation>
    <scope>NUCLEOTIDE SEQUENCE [LARGE SCALE GENOMIC DNA]</scope>
    <source>
        <strain evidence="17">Uno16</strain>
    </source>
</reference>
<evidence type="ECO:0000256" key="9">
    <source>
        <dbReference type="ARBA" id="ARBA00023065"/>
    </source>
</evidence>
<comment type="subcellular location">
    <subcellularLocation>
        <location evidence="1">Cell membrane</location>
        <topology evidence="1">Multi-pass membrane protein</topology>
    </subcellularLocation>
</comment>
<keyword evidence="7 13" id="KW-1133">Transmembrane helix</keyword>
<name>A0A402BG16_9CHLR</name>
<evidence type="ECO:0000259" key="14">
    <source>
        <dbReference type="Pfam" id="PF00999"/>
    </source>
</evidence>
<proteinExistence type="inferred from homology"/>
<feature type="transmembrane region" description="Helical" evidence="13">
    <location>
        <begin position="87"/>
        <end position="110"/>
    </location>
</feature>
<feature type="transmembrane region" description="Helical" evidence="13">
    <location>
        <begin position="116"/>
        <end position="136"/>
    </location>
</feature>
<evidence type="ECO:0000313" key="16">
    <source>
        <dbReference type="EMBL" id="GCE30356.1"/>
    </source>
</evidence>
<evidence type="ECO:0000256" key="5">
    <source>
        <dbReference type="ARBA" id="ARBA00022475"/>
    </source>
</evidence>
<dbReference type="GO" id="GO:0098719">
    <property type="term" value="P:sodium ion import across plasma membrane"/>
    <property type="evidence" value="ECO:0007669"/>
    <property type="project" value="TreeGrafter"/>
</dbReference>
<reference evidence="15" key="2">
    <citation type="journal article" date="2019" name="Int. J. Syst. Evol. Microbiol.">
        <title>Tengunoibacter tsumagoiensis gen. nov., sp. nov., Dictyobacter kobayashii sp. nov., Dictyobacter alpinus sp. nov., and description of Dictyobacteraceae fam. nov. within the order Ktedonobacterales isolated from Tengu-no-mugimeshi, a soil-like granular mass of micro-organisms, and emended descriptions of the genera Ktedonobacter and Dictyobacter.</title>
        <authorList>
            <person name="Wang C."/>
            <person name="Zheng Y."/>
            <person name="Sakai Y."/>
            <person name="Toyoda A."/>
            <person name="Minakuchi Y."/>
            <person name="Abe K."/>
            <person name="Yokota A."/>
            <person name="Yabe S."/>
        </authorList>
    </citation>
    <scope>NUCLEOTIDE SEQUENCE</scope>
    <source>
        <strain evidence="15">Uno16</strain>
    </source>
</reference>
<keyword evidence="5" id="KW-1003">Cell membrane</keyword>
<dbReference type="RefSeq" id="WP_126630455.1">
    <property type="nucleotide sequence ID" value="NZ_BIFT01000002.1"/>
</dbReference>
<evidence type="ECO:0000256" key="11">
    <source>
        <dbReference type="ARBA" id="ARBA00023201"/>
    </source>
</evidence>
<keyword evidence="3" id="KW-0813">Transport</keyword>
<evidence type="ECO:0000256" key="7">
    <source>
        <dbReference type="ARBA" id="ARBA00022989"/>
    </source>
</evidence>
<comment type="similarity">
    <text evidence="2">Belongs to the monovalent cation:proton antiporter 1 (CPA1) transporter (TC 2.A.36) family.</text>
</comment>
<feature type="transmembrane region" description="Helical" evidence="13">
    <location>
        <begin position="189"/>
        <end position="211"/>
    </location>
</feature>
<dbReference type="Pfam" id="PF00999">
    <property type="entry name" value="Na_H_Exchanger"/>
    <property type="match status" value="1"/>
</dbReference>
<organism evidence="15 17">
    <name type="scientific">Dictyobacter alpinus</name>
    <dbReference type="NCBI Taxonomy" id="2014873"/>
    <lineage>
        <taxon>Bacteria</taxon>
        <taxon>Bacillati</taxon>
        <taxon>Chloroflexota</taxon>
        <taxon>Ktedonobacteria</taxon>
        <taxon>Ktedonobacterales</taxon>
        <taxon>Dictyobacteraceae</taxon>
        <taxon>Dictyobacter</taxon>
    </lineage>
</organism>
<feature type="transmembrane region" description="Helical" evidence="13">
    <location>
        <begin position="386"/>
        <end position="411"/>
    </location>
</feature>
<dbReference type="PANTHER" id="PTHR10110:SF195">
    <property type="entry name" value="NA(+)_H(+) ANTIPORTER NHAS2"/>
    <property type="match status" value="1"/>
</dbReference>
<sequence>MLTLPILIRDLVLFLAIALVTNLVARRLSIPYTLGLVVVGLVVGLFGLTPEVQLTPDLVLYVFLPALLFEGAWNVKLDLLRKNWRVIFFLAGPGLLISVVIIAALLHFIVQLDWMTAFLLAAILSPTDPVAVLGLFRQLHVNERLSNIIEGESLFNDGVAGSLYQVFLMFVLLGVHNQSLTGWSAVGTGLLQLLIEAGGGIAFGIIAGAVISQGLKRIDDPQIETTITLVAAYGVFWVADTIHLSAIITVIVLGLVLGNYGRNTAMSEATKGDVDTVWDIASFLGNALIFLLVGVQFRSFANIFLSNSGFITWFVALLAVGIVLLARFFLVFILAVHSWIKWPNNLFEKGRYVPRSWRLIIFWSGLRGALSLALALSIPLEVPARTLILVSTYAVVFFTLLVQGLSIRFVLKKALPSDQQQQGTTGPEDKGEQTEETVFSA</sequence>
<dbReference type="Gene3D" id="6.10.140.1330">
    <property type="match status" value="1"/>
</dbReference>
<feature type="transmembrane region" description="Helical" evidence="13">
    <location>
        <begin position="58"/>
        <end position="75"/>
    </location>
</feature>
<keyword evidence="4" id="KW-0050">Antiport</keyword>
<keyword evidence="17" id="KW-1185">Reference proteome</keyword>
<feature type="transmembrane region" description="Helical" evidence="13">
    <location>
        <begin position="245"/>
        <end position="262"/>
    </location>
</feature>
<evidence type="ECO:0000256" key="2">
    <source>
        <dbReference type="ARBA" id="ARBA00007367"/>
    </source>
</evidence>
<evidence type="ECO:0000256" key="12">
    <source>
        <dbReference type="SAM" id="MobiDB-lite"/>
    </source>
</evidence>
<evidence type="ECO:0000256" key="4">
    <source>
        <dbReference type="ARBA" id="ARBA00022449"/>
    </source>
</evidence>
<feature type="transmembrane region" description="Helical" evidence="13">
    <location>
        <begin position="6"/>
        <end position="25"/>
    </location>
</feature>
<evidence type="ECO:0000256" key="1">
    <source>
        <dbReference type="ARBA" id="ARBA00004651"/>
    </source>
</evidence>
<evidence type="ECO:0000256" key="8">
    <source>
        <dbReference type="ARBA" id="ARBA00023053"/>
    </source>
</evidence>
<dbReference type="AlphaFoldDB" id="A0A402BG16"/>
<evidence type="ECO:0000256" key="13">
    <source>
        <dbReference type="SAM" id="Phobius"/>
    </source>
</evidence>
<evidence type="ECO:0000256" key="3">
    <source>
        <dbReference type="ARBA" id="ARBA00022448"/>
    </source>
</evidence>
<keyword evidence="9" id="KW-0406">Ion transport</keyword>
<feature type="transmembrane region" description="Helical" evidence="13">
    <location>
        <begin position="32"/>
        <end position="52"/>
    </location>
</feature>
<dbReference type="OrthoDB" id="9809206at2"/>
<keyword evidence="8" id="KW-0915">Sodium</keyword>
<feature type="transmembrane region" description="Helical" evidence="13">
    <location>
        <begin position="311"/>
        <end position="336"/>
    </location>
</feature>
<dbReference type="GO" id="GO:0015386">
    <property type="term" value="F:potassium:proton antiporter activity"/>
    <property type="evidence" value="ECO:0007669"/>
    <property type="project" value="TreeGrafter"/>
</dbReference>
<feature type="domain" description="Cation/H+ exchanger transmembrane" evidence="14">
    <location>
        <begin position="16"/>
        <end position="413"/>
    </location>
</feature>
<dbReference type="GO" id="GO:0005886">
    <property type="term" value="C:plasma membrane"/>
    <property type="evidence" value="ECO:0007669"/>
    <property type="project" value="UniProtKB-SubCell"/>
</dbReference>
<feature type="transmembrane region" description="Helical" evidence="13">
    <location>
        <begin position="357"/>
        <end position="380"/>
    </location>
</feature>
<dbReference type="InterPro" id="IPR006153">
    <property type="entry name" value="Cation/H_exchanger_TM"/>
</dbReference>
<gene>
    <name evidence="15" type="ORF">KDA_58080</name>
    <name evidence="16" type="ORF">KDA_58400</name>
</gene>
<keyword evidence="6 13" id="KW-0812">Transmembrane</keyword>
<dbReference type="Proteomes" id="UP000287171">
    <property type="component" value="Unassembled WGS sequence"/>
</dbReference>
<dbReference type="GO" id="GO:0015385">
    <property type="term" value="F:sodium:proton antiporter activity"/>
    <property type="evidence" value="ECO:0007669"/>
    <property type="project" value="InterPro"/>
</dbReference>
<dbReference type="PANTHER" id="PTHR10110">
    <property type="entry name" value="SODIUM/HYDROGEN EXCHANGER"/>
    <property type="match status" value="1"/>
</dbReference>
<protein>
    <submittedName>
        <fullName evidence="15">Na+/H+ antiporter</fullName>
    </submittedName>
</protein>